<keyword evidence="2 5" id="KW-0812">Transmembrane</keyword>
<evidence type="ECO:0000256" key="3">
    <source>
        <dbReference type="ARBA" id="ARBA00022989"/>
    </source>
</evidence>
<keyword evidence="4 5" id="KW-0472">Membrane</keyword>
<evidence type="ECO:0000256" key="1">
    <source>
        <dbReference type="ARBA" id="ARBA00004141"/>
    </source>
</evidence>
<comment type="subcellular location">
    <subcellularLocation>
        <location evidence="1">Membrane</location>
        <topology evidence="1">Multi-pass membrane protein</topology>
    </subcellularLocation>
</comment>
<dbReference type="KEGG" id="samy:DB32_008648"/>
<dbReference type="InterPro" id="IPR000537">
    <property type="entry name" value="UbiA_prenyltransferase"/>
</dbReference>
<protein>
    <recommendedName>
        <fullName evidence="8">Lycopene elongase</fullName>
    </recommendedName>
</protein>
<evidence type="ECO:0000313" key="6">
    <source>
        <dbReference type="EMBL" id="AKF11499.1"/>
    </source>
</evidence>
<dbReference type="EMBL" id="CP011125">
    <property type="protein sequence ID" value="AKF11499.1"/>
    <property type="molecule type" value="Genomic_DNA"/>
</dbReference>
<dbReference type="GO" id="GO:0016765">
    <property type="term" value="F:transferase activity, transferring alkyl or aryl (other than methyl) groups"/>
    <property type="evidence" value="ECO:0007669"/>
    <property type="project" value="InterPro"/>
</dbReference>
<accession>A0A0F6SI34</accession>
<evidence type="ECO:0000313" key="7">
    <source>
        <dbReference type="Proteomes" id="UP000034883"/>
    </source>
</evidence>
<feature type="transmembrane region" description="Helical" evidence="5">
    <location>
        <begin position="152"/>
        <end position="171"/>
    </location>
</feature>
<organism evidence="6 7">
    <name type="scientific">Sandaracinus amylolyticus</name>
    <dbReference type="NCBI Taxonomy" id="927083"/>
    <lineage>
        <taxon>Bacteria</taxon>
        <taxon>Pseudomonadati</taxon>
        <taxon>Myxococcota</taxon>
        <taxon>Polyangia</taxon>
        <taxon>Polyangiales</taxon>
        <taxon>Sandaracinaceae</taxon>
        <taxon>Sandaracinus</taxon>
    </lineage>
</organism>
<feature type="transmembrane region" description="Helical" evidence="5">
    <location>
        <begin position="248"/>
        <end position="270"/>
    </location>
</feature>
<sequence length="299" mass="31400">MVLIAFLPMIGFGFAYWDHGCRIPGFGALAPLGLLATVWAVPHMGTMWLNAALDRDEGQVLFGKSVPVPPGVEKYAYLTLAFSLVAAFVTDVGLGLCVLGCAMLSVLYSHPRTAWKGHAILGPLANAIGYGVLSPLGGFLLSDLPPTPRGAATLALSVTYIVAAYLAAQAFQEDEDRARGYRTLVALRGARFTLDVTRAFLALSVILTLVLAAIGWYPRLVLLAAPAFLAAERYLARWRDVPGGGDGSWAAGFFVRMMIAGLVCIVAVSADYGWSQLRGEPAGGVATASGRPATPACGG</sequence>
<proteinExistence type="predicted"/>
<feature type="transmembrane region" description="Helical" evidence="5">
    <location>
        <begin position="192"/>
        <end position="214"/>
    </location>
</feature>
<evidence type="ECO:0000256" key="5">
    <source>
        <dbReference type="SAM" id="Phobius"/>
    </source>
</evidence>
<dbReference type="GO" id="GO:0016020">
    <property type="term" value="C:membrane"/>
    <property type="evidence" value="ECO:0007669"/>
    <property type="project" value="UniProtKB-SubCell"/>
</dbReference>
<feature type="transmembrane region" description="Helical" evidence="5">
    <location>
        <begin position="75"/>
        <end position="108"/>
    </location>
</feature>
<reference evidence="6 7" key="1">
    <citation type="submission" date="2015-03" db="EMBL/GenBank/DDBJ databases">
        <title>Genome assembly of Sandaracinus amylolyticus DSM 53668.</title>
        <authorList>
            <person name="Sharma G."/>
            <person name="Subramanian S."/>
        </authorList>
    </citation>
    <scope>NUCLEOTIDE SEQUENCE [LARGE SCALE GENOMIC DNA]</scope>
    <source>
        <strain evidence="6 7">DSM 53668</strain>
    </source>
</reference>
<dbReference type="Pfam" id="PF01040">
    <property type="entry name" value="UbiA"/>
    <property type="match status" value="1"/>
</dbReference>
<dbReference type="AlphaFoldDB" id="A0A0F6SI34"/>
<keyword evidence="7" id="KW-1185">Reference proteome</keyword>
<feature type="transmembrane region" description="Helical" evidence="5">
    <location>
        <begin position="120"/>
        <end position="140"/>
    </location>
</feature>
<evidence type="ECO:0008006" key="8">
    <source>
        <dbReference type="Google" id="ProtNLM"/>
    </source>
</evidence>
<evidence type="ECO:0000256" key="4">
    <source>
        <dbReference type="ARBA" id="ARBA00023136"/>
    </source>
</evidence>
<feature type="transmembrane region" description="Helical" evidence="5">
    <location>
        <begin position="21"/>
        <end position="41"/>
    </location>
</feature>
<dbReference type="STRING" id="927083.DB32_008648"/>
<dbReference type="Proteomes" id="UP000034883">
    <property type="component" value="Chromosome"/>
</dbReference>
<gene>
    <name evidence="6" type="ORF">DB32_008648</name>
</gene>
<name>A0A0F6SI34_9BACT</name>
<evidence type="ECO:0000256" key="2">
    <source>
        <dbReference type="ARBA" id="ARBA00022692"/>
    </source>
</evidence>
<keyword evidence="3 5" id="KW-1133">Transmembrane helix</keyword>